<dbReference type="AlphaFoldDB" id="A0A8K0R321"/>
<evidence type="ECO:0000313" key="2">
    <source>
        <dbReference type="EMBL" id="KAH7083850.1"/>
    </source>
</evidence>
<gene>
    <name evidence="2" type="ORF">FB567DRAFT_550874</name>
</gene>
<dbReference type="EMBL" id="JAGMVJ010000013">
    <property type="protein sequence ID" value="KAH7083850.1"/>
    <property type="molecule type" value="Genomic_DNA"/>
</dbReference>
<evidence type="ECO:0000313" key="3">
    <source>
        <dbReference type="Proteomes" id="UP000813461"/>
    </source>
</evidence>
<reference evidence="2" key="1">
    <citation type="journal article" date="2021" name="Nat. Commun.">
        <title>Genetic determinants of endophytism in the Arabidopsis root mycobiome.</title>
        <authorList>
            <person name="Mesny F."/>
            <person name="Miyauchi S."/>
            <person name="Thiergart T."/>
            <person name="Pickel B."/>
            <person name="Atanasova L."/>
            <person name="Karlsson M."/>
            <person name="Huettel B."/>
            <person name="Barry K.W."/>
            <person name="Haridas S."/>
            <person name="Chen C."/>
            <person name="Bauer D."/>
            <person name="Andreopoulos W."/>
            <person name="Pangilinan J."/>
            <person name="LaButti K."/>
            <person name="Riley R."/>
            <person name="Lipzen A."/>
            <person name="Clum A."/>
            <person name="Drula E."/>
            <person name="Henrissat B."/>
            <person name="Kohler A."/>
            <person name="Grigoriev I.V."/>
            <person name="Martin F.M."/>
            <person name="Hacquard S."/>
        </authorList>
    </citation>
    <scope>NUCLEOTIDE SEQUENCE</scope>
    <source>
        <strain evidence="2">MPI-SDFR-AT-0120</strain>
    </source>
</reference>
<dbReference type="Proteomes" id="UP000813461">
    <property type="component" value="Unassembled WGS sequence"/>
</dbReference>
<dbReference type="OrthoDB" id="3799587at2759"/>
<proteinExistence type="predicted"/>
<accession>A0A8K0R321</accession>
<organism evidence="2 3">
    <name type="scientific">Paraphoma chrysanthemicola</name>
    <dbReference type="NCBI Taxonomy" id="798071"/>
    <lineage>
        <taxon>Eukaryota</taxon>
        <taxon>Fungi</taxon>
        <taxon>Dikarya</taxon>
        <taxon>Ascomycota</taxon>
        <taxon>Pezizomycotina</taxon>
        <taxon>Dothideomycetes</taxon>
        <taxon>Pleosporomycetidae</taxon>
        <taxon>Pleosporales</taxon>
        <taxon>Pleosporineae</taxon>
        <taxon>Phaeosphaeriaceae</taxon>
        <taxon>Paraphoma</taxon>
    </lineage>
</organism>
<feature type="region of interest" description="Disordered" evidence="1">
    <location>
        <begin position="1"/>
        <end position="22"/>
    </location>
</feature>
<name>A0A8K0R321_9PLEO</name>
<feature type="compositionally biased region" description="Polar residues" evidence="1">
    <location>
        <begin position="1"/>
        <end position="18"/>
    </location>
</feature>
<keyword evidence="3" id="KW-1185">Reference proteome</keyword>
<evidence type="ECO:0000256" key="1">
    <source>
        <dbReference type="SAM" id="MobiDB-lite"/>
    </source>
</evidence>
<sequence>MSTTSHQTSTLPSRTTNMAGRGQYDEFAIRYYDQGSPITSQHRSPTQRPSAVCPYHTVILDNRTPRPAQTSAQTTSHQTFLERMPPACLTARWQVGTSTSSGCTCAQNLSRYTDDFAREVDAAIHPSQSANSQTAHTGRT</sequence>
<comment type="caution">
    <text evidence="2">The sequence shown here is derived from an EMBL/GenBank/DDBJ whole genome shotgun (WGS) entry which is preliminary data.</text>
</comment>
<protein>
    <submittedName>
        <fullName evidence="2">Uncharacterized protein</fullName>
    </submittedName>
</protein>